<feature type="compositionally biased region" description="Polar residues" evidence="2">
    <location>
        <begin position="142"/>
        <end position="159"/>
    </location>
</feature>
<dbReference type="EMBL" id="VTXP01000005">
    <property type="protein sequence ID" value="NOJ23560.1"/>
    <property type="molecule type" value="Genomic_DNA"/>
</dbReference>
<comment type="caution">
    <text evidence="3">The sequence shown here is derived from an EMBL/GenBank/DDBJ whole genome shotgun (WGS) entry which is preliminary data.</text>
</comment>
<reference evidence="3 4" key="1">
    <citation type="submission" date="2019-09" db="EMBL/GenBank/DDBJ databases">
        <title>Draft genome sequencing and comparative genomics of hatchery-associated Vibrios.</title>
        <authorList>
            <person name="Kehlet-Delgado H."/>
            <person name="Mueller R.S."/>
        </authorList>
    </citation>
    <scope>NUCLEOTIDE SEQUENCE [LARGE SCALE GENOMIC DNA]</scope>
    <source>
        <strain evidence="3 4">09-121-3</strain>
    </source>
</reference>
<evidence type="ECO:0000256" key="2">
    <source>
        <dbReference type="SAM" id="MobiDB-lite"/>
    </source>
</evidence>
<accession>A0AAP7DEL7</accession>
<feature type="coiled-coil region" evidence="1">
    <location>
        <begin position="21"/>
        <end position="55"/>
    </location>
</feature>
<dbReference type="AlphaFoldDB" id="A0AAP7DEL7"/>
<protein>
    <submittedName>
        <fullName evidence="3">Uncharacterized protein</fullName>
    </submittedName>
</protein>
<evidence type="ECO:0000313" key="3">
    <source>
        <dbReference type="EMBL" id="NOJ23560.1"/>
    </source>
</evidence>
<gene>
    <name evidence="3" type="ORF">F0238_12560</name>
</gene>
<name>A0AAP7DEL7_9VIBR</name>
<proteinExistence type="predicted"/>
<dbReference type="Proteomes" id="UP000576645">
    <property type="component" value="Unassembled WGS sequence"/>
</dbReference>
<keyword evidence="1" id="KW-0175">Coiled coil</keyword>
<feature type="region of interest" description="Disordered" evidence="2">
    <location>
        <begin position="140"/>
        <end position="159"/>
    </location>
</feature>
<sequence>MKFCNTQKIIRLKKLLNQQRIYQGSKQIQQLNEHIENLEKQKTATAQNLEQWEQSTLNLNNDLVAPVVNQLLTQYESYAADVNSKEQHKEHLASELKRLNSSQEALDDRLQSIQTNQSRMIANDQHGRALEENLSRHIYAKSSGNSGNINRFPTKCKQQ</sequence>
<feature type="coiled-coil region" evidence="1">
    <location>
        <begin position="89"/>
        <end position="116"/>
    </location>
</feature>
<organism evidence="3 4">
    <name type="scientific">Vibrio coralliilyticus</name>
    <dbReference type="NCBI Taxonomy" id="190893"/>
    <lineage>
        <taxon>Bacteria</taxon>
        <taxon>Pseudomonadati</taxon>
        <taxon>Pseudomonadota</taxon>
        <taxon>Gammaproteobacteria</taxon>
        <taxon>Vibrionales</taxon>
        <taxon>Vibrionaceae</taxon>
        <taxon>Vibrio</taxon>
    </lineage>
</organism>
<dbReference type="RefSeq" id="WP_171352796.1">
    <property type="nucleotide sequence ID" value="NZ_VTXP01000005.1"/>
</dbReference>
<evidence type="ECO:0000256" key="1">
    <source>
        <dbReference type="SAM" id="Coils"/>
    </source>
</evidence>
<evidence type="ECO:0000313" key="4">
    <source>
        <dbReference type="Proteomes" id="UP000576645"/>
    </source>
</evidence>